<dbReference type="Proteomes" id="UP000239263">
    <property type="component" value="Unassembled WGS sequence"/>
</dbReference>
<dbReference type="PROSITE" id="PS00917">
    <property type="entry name" value="ASN_GLN_ASE_2"/>
    <property type="match status" value="1"/>
</dbReference>
<dbReference type="PANTHER" id="PTHR11707:SF28">
    <property type="entry name" value="60 KDA LYSOPHOSPHOLIPASE"/>
    <property type="match status" value="1"/>
</dbReference>
<keyword evidence="5" id="KW-0574">Periplasm</keyword>
<proteinExistence type="inferred from homology"/>
<dbReference type="FunFam" id="3.40.50.1170:FF:000001">
    <property type="entry name" value="L-asparaginase 2"/>
    <property type="match status" value="1"/>
</dbReference>
<dbReference type="NCBIfam" id="NF008304">
    <property type="entry name" value="PRK11096.1"/>
    <property type="match status" value="1"/>
</dbReference>
<dbReference type="GO" id="GO:0004067">
    <property type="term" value="F:asparaginase activity"/>
    <property type="evidence" value="ECO:0007669"/>
    <property type="project" value="UniProtKB-UniRule"/>
</dbReference>
<dbReference type="PIRSF" id="PIRSF001220">
    <property type="entry name" value="L-ASNase_gatD"/>
    <property type="match status" value="1"/>
</dbReference>
<accession>A0A2S7XDI9</accession>
<evidence type="ECO:0000313" key="18">
    <source>
        <dbReference type="Proteomes" id="UP000239263"/>
    </source>
</evidence>
<gene>
    <name evidence="17" type="ORF">BTO22_07410</name>
</gene>
<keyword evidence="4 14" id="KW-0732">Signal</keyword>
<dbReference type="InterPro" id="IPR027474">
    <property type="entry name" value="L-asparaginase_N"/>
</dbReference>
<feature type="binding site" evidence="10">
    <location>
        <begin position="116"/>
        <end position="117"/>
    </location>
    <ligand>
        <name>substrate</name>
    </ligand>
</feature>
<evidence type="ECO:0000256" key="2">
    <source>
        <dbReference type="ARBA" id="ARBA00010518"/>
    </source>
</evidence>
<protein>
    <recommendedName>
        <fullName evidence="3">asparaginase</fullName>
        <ecNumber evidence="3">3.5.1.1</ecNumber>
    </recommendedName>
</protein>
<comment type="catalytic activity">
    <reaction evidence="8">
        <text>L-asparagine + H2O = L-aspartate + NH4(+)</text>
        <dbReference type="Rhea" id="RHEA:21016"/>
        <dbReference type="ChEBI" id="CHEBI:15377"/>
        <dbReference type="ChEBI" id="CHEBI:28938"/>
        <dbReference type="ChEBI" id="CHEBI:29991"/>
        <dbReference type="ChEBI" id="CHEBI:58048"/>
        <dbReference type="EC" id="3.5.1.1"/>
    </reaction>
</comment>
<dbReference type="PROSITE" id="PS51732">
    <property type="entry name" value="ASN_GLN_ASE_3"/>
    <property type="match status" value="1"/>
</dbReference>
<dbReference type="Gene3D" id="3.40.50.40">
    <property type="match status" value="1"/>
</dbReference>
<evidence type="ECO:0000256" key="8">
    <source>
        <dbReference type="ARBA" id="ARBA00049366"/>
    </source>
</evidence>
<dbReference type="EC" id="3.5.1.1" evidence="3"/>
<dbReference type="InterPro" id="IPR027475">
    <property type="entry name" value="Asparaginase/glutaminase_AS2"/>
</dbReference>
<evidence type="ECO:0000256" key="11">
    <source>
        <dbReference type="PROSITE-ProRule" id="PRU10099"/>
    </source>
</evidence>
<dbReference type="GO" id="GO:0042597">
    <property type="term" value="C:periplasmic space"/>
    <property type="evidence" value="ECO:0007669"/>
    <property type="project" value="UniProtKB-SubCell"/>
</dbReference>
<feature type="chain" id="PRO_5015392311" description="asparaginase" evidence="14">
    <location>
        <begin position="24"/>
        <end position="353"/>
    </location>
</feature>
<keyword evidence="7" id="KW-1015">Disulfide bond</keyword>
<comment type="caution">
    <text evidence="17">The sequence shown here is derived from an EMBL/GenBank/DDBJ whole genome shotgun (WGS) entry which is preliminary data.</text>
</comment>
<feature type="signal peptide" evidence="14">
    <location>
        <begin position="1"/>
        <end position="23"/>
    </location>
</feature>
<evidence type="ECO:0000259" key="15">
    <source>
        <dbReference type="Pfam" id="PF00710"/>
    </source>
</evidence>
<dbReference type="InterPro" id="IPR037152">
    <property type="entry name" value="L-asparaginase_N_sf"/>
</dbReference>
<dbReference type="SUPFAM" id="SSF53774">
    <property type="entry name" value="Glutaminase/Asparaginase"/>
    <property type="match status" value="1"/>
</dbReference>
<dbReference type="Pfam" id="PF00710">
    <property type="entry name" value="Asparaginase"/>
    <property type="match status" value="1"/>
</dbReference>
<sequence length="353" mass="37570">MKKNAIALGMLLSGLCFSSLSFADDLPNIKILATGGTIAGAGQSATGSSYTSGKVGVDSLIHAVPQMTKIADISGEQVVSIGSQDMNDEVWLTLSKRVNELLAQDDVDGVVITHGTDTMEETAYFLDLTVKSDKPVILVGAMRPSTAMSADGPVNLYNAVVAATDKDSSGRGVLVAMNDTVFDARDVTKTNTTSVNTFQSPNFGSLGYIHNGDVQYQRSPERKHTTEVEFDVSKLKTLPKVGIVYNYANASALPVTAMVDAKFDGIVSAGVGNGNIYHSVFDELAKASKEGVVVVRSARTGSGSTTLDAEIDDAKYGFVASGTLNPQKARILLMLSLTETENYKEIQKMFQHY</sequence>
<organism evidence="17 18">
    <name type="scientific">Aliivibrio sifiae</name>
    <dbReference type="NCBI Taxonomy" id="566293"/>
    <lineage>
        <taxon>Bacteria</taxon>
        <taxon>Pseudomonadati</taxon>
        <taxon>Pseudomonadota</taxon>
        <taxon>Gammaproteobacteria</taxon>
        <taxon>Vibrionales</taxon>
        <taxon>Vibrionaceae</taxon>
        <taxon>Aliivibrio</taxon>
    </lineage>
</organism>
<dbReference type="CDD" id="cd08964">
    <property type="entry name" value="L-asparaginase_II"/>
    <property type="match status" value="1"/>
</dbReference>
<evidence type="ECO:0000259" key="16">
    <source>
        <dbReference type="Pfam" id="PF17763"/>
    </source>
</evidence>
<feature type="domain" description="L-asparaginase N-terminal" evidence="15">
    <location>
        <begin position="28"/>
        <end position="221"/>
    </location>
</feature>
<dbReference type="SMART" id="SM00870">
    <property type="entry name" value="Asparaginase"/>
    <property type="match status" value="1"/>
</dbReference>
<feature type="binding site" evidence="10">
    <location>
        <position position="83"/>
    </location>
    <ligand>
        <name>substrate</name>
    </ligand>
</feature>
<feature type="active site" evidence="11">
    <location>
        <position position="37"/>
    </location>
</feature>
<evidence type="ECO:0000256" key="9">
    <source>
        <dbReference type="PIRSR" id="PIRSR001220-1"/>
    </source>
</evidence>
<dbReference type="OrthoDB" id="9788068at2"/>
<dbReference type="InterPro" id="IPR040919">
    <property type="entry name" value="Asparaginase_C"/>
</dbReference>
<evidence type="ECO:0000256" key="13">
    <source>
        <dbReference type="RuleBase" id="RU004456"/>
    </source>
</evidence>
<evidence type="ECO:0000256" key="12">
    <source>
        <dbReference type="PROSITE-ProRule" id="PRU10100"/>
    </source>
</evidence>
<dbReference type="InterPro" id="IPR027473">
    <property type="entry name" value="L-asparaginase_C"/>
</dbReference>
<evidence type="ECO:0000256" key="6">
    <source>
        <dbReference type="ARBA" id="ARBA00022801"/>
    </source>
</evidence>
<dbReference type="InterPro" id="IPR004550">
    <property type="entry name" value="AsnASE_II"/>
</dbReference>
<dbReference type="NCBIfam" id="TIGR00520">
    <property type="entry name" value="asnASE_II"/>
    <property type="match status" value="1"/>
</dbReference>
<dbReference type="InterPro" id="IPR020827">
    <property type="entry name" value="Asparaginase/glutaminase_AS1"/>
</dbReference>
<evidence type="ECO:0000256" key="5">
    <source>
        <dbReference type="ARBA" id="ARBA00022764"/>
    </source>
</evidence>
<dbReference type="GO" id="GO:0006528">
    <property type="term" value="P:asparagine metabolic process"/>
    <property type="evidence" value="ECO:0007669"/>
    <property type="project" value="InterPro"/>
</dbReference>
<dbReference type="InterPro" id="IPR006034">
    <property type="entry name" value="Asparaginase/glutaminase-like"/>
</dbReference>
<evidence type="ECO:0000256" key="4">
    <source>
        <dbReference type="ARBA" id="ARBA00022729"/>
    </source>
</evidence>
<dbReference type="AlphaFoldDB" id="A0A2S7XDI9"/>
<evidence type="ECO:0000313" key="17">
    <source>
        <dbReference type="EMBL" id="PQJ89420.1"/>
    </source>
</evidence>
<comment type="subcellular location">
    <subcellularLocation>
        <location evidence="1">Periplasm</location>
    </subcellularLocation>
</comment>
<feature type="active site" evidence="12">
    <location>
        <position position="116"/>
    </location>
</feature>
<dbReference type="FunFam" id="3.40.50.40:FF:000002">
    <property type="entry name" value="L-asparaginase 2"/>
    <property type="match status" value="1"/>
</dbReference>
<evidence type="ECO:0000256" key="10">
    <source>
        <dbReference type="PIRSR" id="PIRSR001220-2"/>
    </source>
</evidence>
<dbReference type="PROSITE" id="PS00144">
    <property type="entry name" value="ASN_GLN_ASE_1"/>
    <property type="match status" value="1"/>
</dbReference>
<keyword evidence="6" id="KW-0378">Hydrolase</keyword>
<evidence type="ECO:0000256" key="14">
    <source>
        <dbReference type="SAM" id="SignalP"/>
    </source>
</evidence>
<feature type="active site" description="O-isoaspartyl threonine intermediate" evidence="9">
    <location>
        <position position="37"/>
    </location>
</feature>
<dbReference type="InterPro" id="IPR036152">
    <property type="entry name" value="Asp/glu_Ase-like_sf"/>
</dbReference>
<name>A0A2S7XDI9_9GAMM</name>
<dbReference type="RefSeq" id="WP_105054944.1">
    <property type="nucleotide sequence ID" value="NZ_CAWNRT010000001.1"/>
</dbReference>
<dbReference type="PRINTS" id="PR00139">
    <property type="entry name" value="ASNGLNASE"/>
</dbReference>
<comment type="similarity">
    <text evidence="2 13">Belongs to the asparaginase 1 family.</text>
</comment>
<evidence type="ECO:0000256" key="1">
    <source>
        <dbReference type="ARBA" id="ARBA00004418"/>
    </source>
</evidence>
<evidence type="ECO:0000256" key="3">
    <source>
        <dbReference type="ARBA" id="ARBA00012920"/>
    </source>
</evidence>
<feature type="domain" description="Asparaginase/glutaminase C-terminal" evidence="16">
    <location>
        <begin position="240"/>
        <end position="350"/>
    </location>
</feature>
<dbReference type="Pfam" id="PF17763">
    <property type="entry name" value="Asparaginase_C"/>
    <property type="match status" value="1"/>
</dbReference>
<dbReference type="PANTHER" id="PTHR11707">
    <property type="entry name" value="L-ASPARAGINASE"/>
    <property type="match status" value="1"/>
</dbReference>
<dbReference type="Gene3D" id="3.40.50.1170">
    <property type="entry name" value="L-asparaginase, N-terminal domain"/>
    <property type="match status" value="1"/>
</dbReference>
<dbReference type="PIRSF" id="PIRSF500176">
    <property type="entry name" value="L_ASNase"/>
    <property type="match status" value="1"/>
</dbReference>
<dbReference type="EMBL" id="MSCO01000001">
    <property type="protein sequence ID" value="PQJ89420.1"/>
    <property type="molecule type" value="Genomic_DNA"/>
</dbReference>
<reference evidence="17 18" key="1">
    <citation type="submission" date="2016-12" db="EMBL/GenBank/DDBJ databases">
        <title>Diversity of luminous bacteria.</title>
        <authorList>
            <person name="Yoshizawa S."/>
            <person name="Kogure K."/>
        </authorList>
    </citation>
    <scope>NUCLEOTIDE SEQUENCE [LARGE SCALE GENOMIC DNA]</scope>
    <source>
        <strain evidence="17 18">ATCC 33715</strain>
    </source>
</reference>
<evidence type="ECO:0000256" key="7">
    <source>
        <dbReference type="ARBA" id="ARBA00023157"/>
    </source>
</evidence>